<comment type="caution">
    <text evidence="1">The sequence shown here is derived from an EMBL/GenBank/DDBJ whole genome shotgun (WGS) entry which is preliminary data.</text>
</comment>
<dbReference type="InterPro" id="IPR022025">
    <property type="entry name" value="Amidoligase_2"/>
</dbReference>
<accession>A0ABS3ZBQ6</accession>
<evidence type="ECO:0000313" key="2">
    <source>
        <dbReference type="Proteomes" id="UP000810171"/>
    </source>
</evidence>
<name>A0ABS3ZBQ6_9GAMM</name>
<reference evidence="1 2" key="1">
    <citation type="submission" date="2020-09" db="EMBL/GenBank/DDBJ databases">
        <authorList>
            <person name="Tanuku N.R.S."/>
        </authorList>
    </citation>
    <scope>NUCLEOTIDE SEQUENCE [LARGE SCALE GENOMIC DNA]</scope>
    <source>
        <strain evidence="1 2">AK62</strain>
    </source>
</reference>
<dbReference type="EMBL" id="JACVEW010000014">
    <property type="protein sequence ID" value="MBP0049145.1"/>
    <property type="molecule type" value="Genomic_DNA"/>
</dbReference>
<dbReference type="Pfam" id="PF12224">
    <property type="entry name" value="Amidoligase_2"/>
    <property type="match status" value="1"/>
</dbReference>
<sequence>MEQMSRYRQPTRQTCSDGSMRRAGFELEFTGLTFAQARQGVLDVLDGTEKVKSPVETAVKTEQGTFNLELDWALLKQVAQEYAQVDVTPDWLDSISRLAARVVPIELVCPPIRLDQLDTLDPVVERLRHAGAQGTDDSLIAALGVHINAELPDLSPATIQAYLKAYSLLQWWLVDAHAVNLARKVSPYVDLYPEEYIDRLLTQQSASLDGIFDLYLAYNATRNRALDLLPLLAHLDEDRVQAQVNDDRIKSRPALHYRLPNCEIERNAWDLAEEWNTWWVVEQLAADEDAMAELSRRWLSMSRPLLGVNRAEWVKGVDQWLRERGWL</sequence>
<keyword evidence="2" id="KW-1185">Reference proteome</keyword>
<dbReference type="Proteomes" id="UP000810171">
    <property type="component" value="Unassembled WGS sequence"/>
</dbReference>
<proteinExistence type="predicted"/>
<evidence type="ECO:0000313" key="1">
    <source>
        <dbReference type="EMBL" id="MBP0049145.1"/>
    </source>
</evidence>
<protein>
    <submittedName>
        <fullName evidence="1">Amidoligase family protein</fullName>
    </submittedName>
</protein>
<organism evidence="1 2">
    <name type="scientific">Marinobacterium alkalitolerans</name>
    <dbReference type="NCBI Taxonomy" id="1542925"/>
    <lineage>
        <taxon>Bacteria</taxon>
        <taxon>Pseudomonadati</taxon>
        <taxon>Pseudomonadota</taxon>
        <taxon>Gammaproteobacteria</taxon>
        <taxon>Oceanospirillales</taxon>
        <taxon>Oceanospirillaceae</taxon>
        <taxon>Marinobacterium</taxon>
    </lineage>
</organism>
<gene>
    <name evidence="1" type="ORF">H9C73_10380</name>
</gene>